<dbReference type="InterPro" id="IPR055170">
    <property type="entry name" value="GFO_IDH_MocA-like_dom"/>
</dbReference>
<name>A0A5J4NAT8_9TREM</name>
<organism evidence="3 4">
    <name type="scientific">Paragonimus westermani</name>
    <dbReference type="NCBI Taxonomy" id="34504"/>
    <lineage>
        <taxon>Eukaryota</taxon>
        <taxon>Metazoa</taxon>
        <taxon>Spiralia</taxon>
        <taxon>Lophotrochozoa</taxon>
        <taxon>Platyhelminthes</taxon>
        <taxon>Trematoda</taxon>
        <taxon>Digenea</taxon>
        <taxon>Plagiorchiida</taxon>
        <taxon>Troglotremata</taxon>
        <taxon>Troglotrematidae</taxon>
        <taxon>Paragonimus</taxon>
    </lineage>
</organism>
<dbReference type="SUPFAM" id="SSF51735">
    <property type="entry name" value="NAD(P)-binding Rossmann-fold domains"/>
    <property type="match status" value="1"/>
</dbReference>
<dbReference type="EMBL" id="QNGE01004649">
    <property type="protein sequence ID" value="KAA3672686.1"/>
    <property type="molecule type" value="Genomic_DNA"/>
</dbReference>
<dbReference type="Proteomes" id="UP000324629">
    <property type="component" value="Unassembled WGS sequence"/>
</dbReference>
<reference evidence="3 4" key="1">
    <citation type="journal article" date="2019" name="Gigascience">
        <title>Whole-genome sequence of the oriental lung fluke Paragonimus westermani.</title>
        <authorList>
            <person name="Oey H."/>
            <person name="Zakrzewski M."/>
            <person name="Narain K."/>
            <person name="Devi K.R."/>
            <person name="Agatsuma T."/>
            <person name="Nawaratna S."/>
            <person name="Gobert G.N."/>
            <person name="Jones M.K."/>
            <person name="Ragan M.A."/>
            <person name="McManus D.P."/>
            <person name="Krause L."/>
        </authorList>
    </citation>
    <scope>NUCLEOTIDE SEQUENCE [LARGE SCALE GENOMIC DNA]</scope>
    <source>
        <strain evidence="3 4">IND2009</strain>
    </source>
</reference>
<evidence type="ECO:0000256" key="1">
    <source>
        <dbReference type="ARBA" id="ARBA00010928"/>
    </source>
</evidence>
<evidence type="ECO:0000313" key="4">
    <source>
        <dbReference type="Proteomes" id="UP000324629"/>
    </source>
</evidence>
<accession>A0A5J4NAT8</accession>
<evidence type="ECO:0000259" key="2">
    <source>
        <dbReference type="Pfam" id="PF22725"/>
    </source>
</evidence>
<keyword evidence="4" id="KW-1185">Reference proteome</keyword>
<dbReference type="Gene3D" id="3.40.50.720">
    <property type="entry name" value="NAD(P)-binding Rossmann-like Domain"/>
    <property type="match status" value="1"/>
</dbReference>
<proteinExistence type="inferred from homology"/>
<comment type="caution">
    <text evidence="3">The sequence shown here is derived from an EMBL/GenBank/DDBJ whole genome shotgun (WGS) entry which is preliminary data.</text>
</comment>
<dbReference type="SUPFAM" id="SSF55347">
    <property type="entry name" value="Glyceraldehyde-3-phosphate dehydrogenase-like, C-terminal domain"/>
    <property type="match status" value="1"/>
</dbReference>
<sequence length="522" mass="57756">MTVFTRLEYNHTRDFVKLFAICHLPMQIARSPNCPINVIVCGCSSTSSVVLESLSSLNQSFNICGFWDSNLRTCASSRLSGLRRILGSFHDIVSDPDYDVVLLCFPPYVQYEVIRSWLNRRENLAMPAAQKKFPIVVLVPPISPCFNTSALFGAQNCIGVAMPFRKFIPVALLHSHLKTSTESCPLSSIRRPSHLPSHWILGTVRSFHVRLSAVNPIQRGNYSWLCESGVMGGGLLNSYGAYLIDLAFILTGGIRFKSVSCICRTFDTQLYTCQNSFRRISAEDYVLISAEFEARSSDSQAAVAMLCLSSDLSSGCACSPQVPLSATQDSNDKFTLKIELTGSSGRLVLPETGDRIYWTPVHPLASDTVLNHERKNVGGVNYGLNRLSNLQKDDYIDVTNGKAEIKGVFNDARSEYWTPDGSAPYSVQIQKDGEPYEVAHISSSSDFASKSSSLEVQYASRDVWAHWFAHLPTSLMGDNPKQSLESLLAAPDHWGYIQRVLLATDKAARMRCCVDVATGERI</sequence>
<gene>
    <name evidence="3" type="ORF">DEA37_0010175</name>
</gene>
<dbReference type="Pfam" id="PF22725">
    <property type="entry name" value="GFO_IDH_MocA_C3"/>
    <property type="match status" value="1"/>
</dbReference>
<comment type="similarity">
    <text evidence="1">Belongs to the Gfo/Idh/MocA family.</text>
</comment>
<dbReference type="InterPro" id="IPR036291">
    <property type="entry name" value="NAD(P)-bd_dom_sf"/>
</dbReference>
<evidence type="ECO:0000313" key="3">
    <source>
        <dbReference type="EMBL" id="KAA3672686.1"/>
    </source>
</evidence>
<dbReference type="Gene3D" id="3.30.360.10">
    <property type="entry name" value="Dihydrodipicolinate Reductase, domain 2"/>
    <property type="match status" value="1"/>
</dbReference>
<dbReference type="AlphaFoldDB" id="A0A5J4NAT8"/>
<feature type="domain" description="GFO/IDH/MocA-like oxidoreductase" evidence="2">
    <location>
        <begin position="201"/>
        <end position="294"/>
    </location>
</feature>
<protein>
    <recommendedName>
        <fullName evidence="2">GFO/IDH/MocA-like oxidoreductase domain-containing protein</fullName>
    </recommendedName>
</protein>